<proteinExistence type="predicted"/>
<organism evidence="3 4">
    <name type="scientific">Crassostrea virginica</name>
    <name type="common">Eastern oyster</name>
    <dbReference type="NCBI Taxonomy" id="6565"/>
    <lineage>
        <taxon>Eukaryota</taxon>
        <taxon>Metazoa</taxon>
        <taxon>Spiralia</taxon>
        <taxon>Lophotrochozoa</taxon>
        <taxon>Mollusca</taxon>
        <taxon>Bivalvia</taxon>
        <taxon>Autobranchia</taxon>
        <taxon>Pteriomorphia</taxon>
        <taxon>Ostreida</taxon>
        <taxon>Ostreoidea</taxon>
        <taxon>Ostreidae</taxon>
        <taxon>Crassostrea</taxon>
    </lineage>
</organism>
<sequence length="850" mass="94097">MNSNFSQEMKSPLKRGRARRSMVIFAGWVLVLIKGICEVQSEKARVTCSLSGNNNQNLGMTLHVFKENDVISAAAIYTAKEEDPKTSSPINDENCRVAGNGESVTPFSVNVTFDATSGTYPCGIAVININEYRLRLRTFEHAGVQSTDDVFLDAVCDRSAGQQTNEVLPQLAFVPPERNLLKFELMSSFNRPISAVNLGESVYFTADYYYNNEYRVGTCGFDFWVALPQHSDSAETFTHYLIITHRHKESINASYVDSSGTETSANFVVKFAKVTIGIEPHSGVERSMNKSLHLTSTHQICILSFNYLSSQSSTLFAVHPTNSLGQEYIVNKLFRGNTLLILATESDTDITLEGEAAKLDRPASLTGLVPFESIQMVAKDDVTKLKILSTKRVAIFLGSHRTSTNPDGYAEQLPDASTMGHHFVFYPSFGEIVCTSSSKSAVLKYVCNDGSSEDRTIQHLDSTTFTSSKLHHCMVQSSAPVTCGQYLKATSTGPVKGFASIPPRAQWSTHYTFGAFVNVVYHIQIVIEDGYQNQLNVSGTFAGVVEGHTLTWSSVLRYSGITYVGVTFKIGNLFGPTVQVVHPSKPFLVLLRDDREISVTVPTKSFLDNISKCSKTPGFSGDLVDGDCDGETDEDETIMSGSEPYDLKGHKKGRRLAGEIRFANCLAKSNNNWSDGGPTIPFVDQNGCTVDSELFSINSTFTELTTNRLDYPKLFSSGHLESARFSGSSDVFFRCQVLLCYDYTGECFKDACTAGSRYVGNKYDRMYVEQKLKVLYSTEKPLRSRREETSIVVSETNTDAYVIICVTSFVPLIMSLVVTLILYRKFLFMIEETMCHSNEGLSQESNLNRL</sequence>
<feature type="domain" description="IgGFc-binding protein N-terminal" evidence="2">
    <location>
        <begin position="318"/>
        <end position="589"/>
    </location>
</feature>
<reference evidence="4" key="1">
    <citation type="submission" date="2025-08" db="UniProtKB">
        <authorList>
            <consortium name="RefSeq"/>
        </authorList>
    </citation>
    <scope>IDENTIFICATION</scope>
    <source>
        <tissue evidence="4">Whole sample</tissue>
    </source>
</reference>
<evidence type="ECO:0000313" key="3">
    <source>
        <dbReference type="Proteomes" id="UP000694844"/>
    </source>
</evidence>
<evidence type="ECO:0000259" key="2">
    <source>
        <dbReference type="Pfam" id="PF17517"/>
    </source>
</evidence>
<accession>A0A8B8CG84</accession>
<dbReference type="OrthoDB" id="6120372at2759"/>
<dbReference type="PANTHER" id="PTHR46534:SF1">
    <property type="entry name" value="IGGFC-BINDING PROTEIN N-TERMINAL DOMAIN-CONTAINING PROTEIN"/>
    <property type="match status" value="1"/>
</dbReference>
<gene>
    <name evidence="4" type="primary">LOC111118391</name>
</gene>
<dbReference type="AlphaFoldDB" id="A0A8B8CG84"/>
<dbReference type="Proteomes" id="UP000694844">
    <property type="component" value="Chromosome 2"/>
</dbReference>
<feature type="transmembrane region" description="Helical" evidence="1">
    <location>
        <begin position="800"/>
        <end position="823"/>
    </location>
</feature>
<dbReference type="Pfam" id="PF17517">
    <property type="entry name" value="IgGFc_binding"/>
    <property type="match status" value="1"/>
</dbReference>
<keyword evidence="3" id="KW-1185">Reference proteome</keyword>
<dbReference type="PANTHER" id="PTHR46534">
    <property type="entry name" value="IGGFC_BINDING DOMAIN-CONTAINING PROTEIN"/>
    <property type="match status" value="1"/>
</dbReference>
<keyword evidence="1" id="KW-0472">Membrane</keyword>
<name>A0A8B8CG84_CRAVI</name>
<keyword evidence="1" id="KW-0812">Transmembrane</keyword>
<dbReference type="KEGG" id="cvn:111118391"/>
<dbReference type="InterPro" id="IPR035234">
    <property type="entry name" value="IgGFc-bd_N"/>
</dbReference>
<evidence type="ECO:0000256" key="1">
    <source>
        <dbReference type="SAM" id="Phobius"/>
    </source>
</evidence>
<keyword evidence="1" id="KW-1133">Transmembrane helix</keyword>
<protein>
    <submittedName>
        <fullName evidence="4">Uncharacterized protein LOC111118391 isoform X1</fullName>
    </submittedName>
</protein>
<dbReference type="RefSeq" id="XP_022313546.1">
    <property type="nucleotide sequence ID" value="XM_022457838.1"/>
</dbReference>
<evidence type="ECO:0000313" key="4">
    <source>
        <dbReference type="RefSeq" id="XP_022313546.1"/>
    </source>
</evidence>
<dbReference type="GeneID" id="111118391"/>